<evidence type="ECO:0000256" key="8">
    <source>
        <dbReference type="ARBA" id="ARBA00012095"/>
    </source>
</evidence>
<dbReference type="PROSITE" id="PS00369">
    <property type="entry name" value="PTS_HPR_HIS"/>
    <property type="match status" value="1"/>
</dbReference>
<dbReference type="InterPro" id="IPR035895">
    <property type="entry name" value="HPr-like_sf"/>
</dbReference>
<evidence type="ECO:0000256" key="4">
    <source>
        <dbReference type="ARBA" id="ARBA00002788"/>
    </source>
</evidence>
<evidence type="ECO:0000313" key="23">
    <source>
        <dbReference type="Proteomes" id="UP000503129"/>
    </source>
</evidence>
<evidence type="ECO:0000259" key="21">
    <source>
        <dbReference type="PROSITE" id="PS51350"/>
    </source>
</evidence>
<dbReference type="PANTHER" id="PTHR46244">
    <property type="entry name" value="PHOSPHOENOLPYRUVATE-PROTEIN PHOSPHOTRANSFERASE"/>
    <property type="match status" value="1"/>
</dbReference>
<dbReference type="GO" id="GO:0016020">
    <property type="term" value="C:membrane"/>
    <property type="evidence" value="ECO:0007669"/>
    <property type="project" value="InterPro"/>
</dbReference>
<dbReference type="EC" id="2.7.1.121" evidence="8"/>
<gene>
    <name evidence="22" type="primary">ptsP</name>
    <name evidence="22" type="ORF">DP114_32340</name>
</gene>
<feature type="domain" description="PTS EIIA type-4" evidence="20">
    <location>
        <begin position="3"/>
        <end position="138"/>
    </location>
</feature>
<dbReference type="GO" id="GO:0047324">
    <property type="term" value="F:phosphoenolpyruvate-glycerone phosphotransferase activity"/>
    <property type="evidence" value="ECO:0007669"/>
    <property type="project" value="UniProtKB-EC"/>
</dbReference>
<dbReference type="InterPro" id="IPR036662">
    <property type="entry name" value="PTS_EIIA_man-typ_sf"/>
</dbReference>
<dbReference type="InterPro" id="IPR000121">
    <property type="entry name" value="PEP_util_C"/>
</dbReference>
<evidence type="ECO:0000256" key="10">
    <source>
        <dbReference type="ARBA" id="ARBA00020422"/>
    </source>
</evidence>
<evidence type="ECO:0000256" key="6">
    <source>
        <dbReference type="ARBA" id="ARBA00004496"/>
    </source>
</evidence>
<comment type="cofactor">
    <cofactor evidence="3">
        <name>Mg(2+)</name>
        <dbReference type="ChEBI" id="CHEBI:18420"/>
    </cofactor>
</comment>
<dbReference type="NCBIfam" id="TIGR02364">
    <property type="entry name" value="dha_pts"/>
    <property type="match status" value="1"/>
</dbReference>
<dbReference type="SUPFAM" id="SSF52009">
    <property type="entry name" value="Phosphohistidine domain"/>
    <property type="match status" value="1"/>
</dbReference>
<evidence type="ECO:0000256" key="15">
    <source>
        <dbReference type="ARBA" id="ARBA00022683"/>
    </source>
</evidence>
<proteinExistence type="inferred from homology"/>
<dbReference type="InterPro" id="IPR036618">
    <property type="entry name" value="PtsI_HPr-bd_sf"/>
</dbReference>
<dbReference type="PROSITE" id="PS51350">
    <property type="entry name" value="PTS_HPR_DOM"/>
    <property type="match status" value="1"/>
</dbReference>
<keyword evidence="12" id="KW-0963">Cytoplasm</keyword>
<dbReference type="GO" id="GO:0008965">
    <property type="term" value="F:phosphoenolpyruvate-protein phosphotransferase activity"/>
    <property type="evidence" value="ECO:0007669"/>
    <property type="project" value="UniProtKB-EC"/>
</dbReference>
<dbReference type="InterPro" id="IPR000032">
    <property type="entry name" value="HPr-like"/>
</dbReference>
<dbReference type="GO" id="GO:0046872">
    <property type="term" value="F:metal ion binding"/>
    <property type="evidence" value="ECO:0007669"/>
    <property type="project" value="UniProtKB-KW"/>
</dbReference>
<evidence type="ECO:0000256" key="11">
    <source>
        <dbReference type="ARBA" id="ARBA00022448"/>
    </source>
</evidence>
<dbReference type="Pfam" id="PF00381">
    <property type="entry name" value="PTS-HPr"/>
    <property type="match status" value="1"/>
</dbReference>
<dbReference type="CDD" id="cd00367">
    <property type="entry name" value="PTS-HPr_like"/>
    <property type="match status" value="1"/>
</dbReference>
<accession>A0A856MR72</accession>
<evidence type="ECO:0000259" key="20">
    <source>
        <dbReference type="PROSITE" id="PS51096"/>
    </source>
</evidence>
<dbReference type="RefSeq" id="WP_171978036.1">
    <property type="nucleotide sequence ID" value="NZ_CAWOXK010000001.1"/>
</dbReference>
<dbReference type="AlphaFoldDB" id="A0A856MR72"/>
<dbReference type="EC" id="2.7.3.9" evidence="9"/>
<evidence type="ECO:0000256" key="19">
    <source>
        <dbReference type="ARBA" id="ARBA00046577"/>
    </source>
</evidence>
<dbReference type="Gene3D" id="3.20.20.60">
    <property type="entry name" value="Phosphoenolpyruvate-binding domains"/>
    <property type="match status" value="1"/>
</dbReference>
<dbReference type="PANTHER" id="PTHR46244:SF6">
    <property type="entry name" value="PHOSPHOENOLPYRUVATE-PROTEIN PHOSPHOTRANSFERASE"/>
    <property type="match status" value="1"/>
</dbReference>
<evidence type="ECO:0000256" key="17">
    <source>
        <dbReference type="ARBA" id="ARBA00022777"/>
    </source>
</evidence>
<comment type="catalytic activity">
    <reaction evidence="2">
        <text>dihydroxyacetone + phosphoenolpyruvate = dihydroxyacetone phosphate + pyruvate</text>
        <dbReference type="Rhea" id="RHEA:18381"/>
        <dbReference type="ChEBI" id="CHEBI:15361"/>
        <dbReference type="ChEBI" id="CHEBI:16016"/>
        <dbReference type="ChEBI" id="CHEBI:57642"/>
        <dbReference type="ChEBI" id="CHEBI:58702"/>
        <dbReference type="EC" id="2.7.1.121"/>
    </reaction>
</comment>
<keyword evidence="14 22" id="KW-0808">Transferase</keyword>
<evidence type="ECO:0000256" key="14">
    <source>
        <dbReference type="ARBA" id="ARBA00022679"/>
    </source>
</evidence>
<comment type="catalytic activity">
    <reaction evidence="1">
        <text>L-histidyl-[protein] + phosphoenolpyruvate = N(pros)-phospho-L-histidyl-[protein] + pyruvate</text>
        <dbReference type="Rhea" id="RHEA:23880"/>
        <dbReference type="Rhea" id="RHEA-COMP:9745"/>
        <dbReference type="Rhea" id="RHEA-COMP:9746"/>
        <dbReference type="ChEBI" id="CHEBI:15361"/>
        <dbReference type="ChEBI" id="CHEBI:29979"/>
        <dbReference type="ChEBI" id="CHEBI:58702"/>
        <dbReference type="ChEBI" id="CHEBI:64837"/>
        <dbReference type="EC" id="2.7.3.9"/>
    </reaction>
</comment>
<dbReference type="PROSITE" id="PS00742">
    <property type="entry name" value="PEP_ENZYMES_2"/>
    <property type="match status" value="1"/>
</dbReference>
<dbReference type="Pfam" id="PF05524">
    <property type="entry name" value="PEP-utilisers_N"/>
    <property type="match status" value="1"/>
</dbReference>
<dbReference type="InterPro" id="IPR040442">
    <property type="entry name" value="Pyrv_kinase-like_dom_sf"/>
</dbReference>
<dbReference type="Gene3D" id="1.10.274.10">
    <property type="entry name" value="PtsI, HPr-binding domain"/>
    <property type="match status" value="1"/>
</dbReference>
<evidence type="ECO:0000256" key="5">
    <source>
        <dbReference type="ARBA" id="ARBA00003681"/>
    </source>
</evidence>
<evidence type="ECO:0000256" key="3">
    <source>
        <dbReference type="ARBA" id="ARBA00001946"/>
    </source>
</evidence>
<dbReference type="SUPFAM" id="SSF55594">
    <property type="entry name" value="HPr-like"/>
    <property type="match status" value="1"/>
</dbReference>
<dbReference type="InterPro" id="IPR004701">
    <property type="entry name" value="PTS_EIIA_man-typ"/>
</dbReference>
<dbReference type="InterPro" id="IPR015813">
    <property type="entry name" value="Pyrv/PenolPyrv_kinase-like_dom"/>
</dbReference>
<dbReference type="Gene3D" id="3.40.50.510">
    <property type="entry name" value="Phosphotransferase system, mannose-type IIA component"/>
    <property type="match status" value="1"/>
</dbReference>
<dbReference type="GO" id="GO:0005737">
    <property type="term" value="C:cytoplasm"/>
    <property type="evidence" value="ECO:0007669"/>
    <property type="project" value="UniProtKB-SubCell"/>
</dbReference>
<dbReference type="InterPro" id="IPR006318">
    <property type="entry name" value="PTS_EI-like"/>
</dbReference>
<comment type="function">
    <text evidence="5">General (non sugar-specific) component of the phosphoenolpyruvate-dependent sugar phosphotransferase system (sugar PTS). This major carbohydrate active-transport system catalyzes the phosphorylation of incoming sugar substrates concomitantly with their translocation across the cell membrane. The phosphoryl group from phosphoenolpyruvate (PEP) is transferred to the phosphoryl carrier protein HPr by enzyme I. Phospho-HPr then transfers it to the PTS EIIA domain.</text>
</comment>
<keyword evidence="23" id="KW-1185">Reference proteome</keyword>
<dbReference type="EMBL" id="CP030118">
    <property type="protein sequence ID" value="QDL11967.1"/>
    <property type="molecule type" value="Genomic_DNA"/>
</dbReference>
<organism evidence="22 23">
    <name type="scientific">Brasilonema sennae CENA114</name>
    <dbReference type="NCBI Taxonomy" id="415709"/>
    <lineage>
        <taxon>Bacteria</taxon>
        <taxon>Bacillati</taxon>
        <taxon>Cyanobacteriota</taxon>
        <taxon>Cyanophyceae</taxon>
        <taxon>Nostocales</taxon>
        <taxon>Scytonemataceae</taxon>
        <taxon>Brasilonema</taxon>
        <taxon>Bromeliae group (in: Brasilonema)</taxon>
    </lineage>
</organism>
<keyword evidence="15" id="KW-0598">Phosphotransferase system</keyword>
<evidence type="ECO:0000256" key="12">
    <source>
        <dbReference type="ARBA" id="ARBA00022490"/>
    </source>
</evidence>
<dbReference type="NCBIfam" id="TIGR01003">
    <property type="entry name" value="PTS_HPr_family"/>
    <property type="match status" value="1"/>
</dbReference>
<dbReference type="Gene3D" id="3.30.1340.10">
    <property type="entry name" value="HPr-like"/>
    <property type="match status" value="1"/>
</dbReference>
<keyword evidence="17" id="KW-0418">Kinase</keyword>
<evidence type="ECO:0000256" key="7">
    <source>
        <dbReference type="ARBA" id="ARBA00007837"/>
    </source>
</evidence>
<dbReference type="InterPro" id="IPR023151">
    <property type="entry name" value="PEP_util_CS"/>
</dbReference>
<dbReference type="InterPro" id="IPR050499">
    <property type="entry name" value="PEP-utilizing_PTS_enzyme"/>
</dbReference>
<feature type="domain" description="HPr" evidence="21">
    <location>
        <begin position="162"/>
        <end position="252"/>
    </location>
</feature>
<dbReference type="PRINTS" id="PR01736">
    <property type="entry name" value="PHPHTRNFRASE"/>
</dbReference>
<evidence type="ECO:0000256" key="13">
    <source>
        <dbReference type="ARBA" id="ARBA00022597"/>
    </source>
</evidence>
<dbReference type="SUPFAM" id="SSF51621">
    <property type="entry name" value="Phosphoenolpyruvate/pyruvate domain"/>
    <property type="match status" value="1"/>
</dbReference>
<name>A0A856MR72_9CYAN</name>
<dbReference type="Pfam" id="PF03610">
    <property type="entry name" value="EIIA-man"/>
    <property type="match status" value="1"/>
</dbReference>
<evidence type="ECO:0000256" key="18">
    <source>
        <dbReference type="ARBA" id="ARBA00022842"/>
    </source>
</evidence>
<dbReference type="Pfam" id="PF02896">
    <property type="entry name" value="PEP-utilizers_C"/>
    <property type="match status" value="1"/>
</dbReference>
<comment type="similarity">
    <text evidence="7">Belongs to the PEP-utilizing enzyme family.</text>
</comment>
<dbReference type="NCBIfam" id="TIGR01417">
    <property type="entry name" value="PTS_I_fam"/>
    <property type="match status" value="1"/>
</dbReference>
<comment type="subunit">
    <text evidence="19">Homodimer. The dihydroxyacetone kinase complex is composed of a homodimer of DhaM, a homodimer of DhaK and the subunit DhaL.</text>
</comment>
<dbReference type="PRINTS" id="PR00107">
    <property type="entry name" value="PHOSPHOCPHPR"/>
</dbReference>
<reference evidence="22 23" key="1">
    <citation type="submission" date="2018-06" db="EMBL/GenBank/DDBJ databases">
        <title>Comparative genomics of Brasilonema spp. strains.</title>
        <authorList>
            <person name="Alvarenga D.O."/>
            <person name="Fiore M.F."/>
            <person name="Varani A.M."/>
        </authorList>
    </citation>
    <scope>NUCLEOTIDE SEQUENCE [LARGE SCALE GENOMIC DNA]</scope>
    <source>
        <strain evidence="22 23">CENA114</strain>
    </source>
</reference>
<dbReference type="Pfam" id="PF00391">
    <property type="entry name" value="PEP-utilizers"/>
    <property type="match status" value="1"/>
</dbReference>
<keyword evidence="18" id="KW-0460">Magnesium</keyword>
<comment type="function">
    <text evidence="4">Component of the dihydroxyacetone kinase complex, which is responsible for the phosphoenolpyruvate (PEP)-dependent phosphorylation of dihydroxyacetone. DhaM serves as the phosphoryl donor. Is phosphorylated by phosphoenolpyruvate in an EI- and HPr-dependent reaction, and a phosphorelay system on histidine residues finally leads to phosphoryl transfer to DhaL and dihydroxyacetone.</text>
</comment>
<dbReference type="KEGG" id="bsen:DP114_32340"/>
<keyword evidence="22" id="KW-0670">Pyruvate</keyword>
<dbReference type="InterPro" id="IPR001020">
    <property type="entry name" value="PTS_HPr_His_P_site"/>
</dbReference>
<keyword evidence="13" id="KW-0762">Sugar transport</keyword>
<evidence type="ECO:0000313" key="22">
    <source>
        <dbReference type="EMBL" id="QDL11967.1"/>
    </source>
</evidence>
<dbReference type="InterPro" id="IPR008279">
    <property type="entry name" value="PEP-util_enz_mobile_dom"/>
</dbReference>
<evidence type="ECO:0000256" key="2">
    <source>
        <dbReference type="ARBA" id="ARBA00001113"/>
    </source>
</evidence>
<dbReference type="SUPFAM" id="SSF53062">
    <property type="entry name" value="PTS system fructose IIA component-like"/>
    <property type="match status" value="1"/>
</dbReference>
<sequence length="856" mass="92609">MAAVGIVIVSHSRQLAEGVRELAVQMVQGKVFLAVAAGIDDPKNPLGTDAIQVYEAIASIYNDQGVLVLMDLGSALMSAEMALEFLSQEQREKVHLCEAPLVEGAIAAAVAAASGCNIQQVMAQARGALVAKATQLGVNVSHILGESTEVSTSSFVVEGQITKQIRLTVRNPLGLHARPAAKFVATAARFQSQIKVQNITKGTEAVRADSINQVSILGVRQGHELLITATGSDADEALAALQTLVENNFGEEDATLAPLTTSPANHIVSSVDDFIQGIPASNGVAIAPVFLYHPTPILIQQYHVENREEEWQRLQVAVQAAHEEIQAIFSQASIQIGDAEAAIFDAHLLFLEDPVVLEAVQQRIFEQHLNAEAAWQAVVNELANDYRRIEDSYLQERVADIVDVGQRVLRLLSRFESHLRNSEDKLTHLNLSEPVILIATDISPSDAARLDPTKILGICTTSGSAISHSAIIARRLGIPAIFGLPPEIMQVANNTIVALDGEIGRVWIEPEPDIQTALETKRNLQELAHQQAITTAANPAVTRDKTREIKVYANIGGISDTEEGLSLGAEGVGLFRTEFLYLERTTPPTEEEQIAVYQRIAQLLDHRPLIIRTLDVGGDKPIPYLDLPQESNPFLGWRGIRFCLDHPDILKTQLRAILKASLGHQIKIMFPMIATVQEIQAAKAILAQVRAELRQAGVLFDEKMEVGIMVEIPSAVILAEQLAAEVDFFSIGTNDLSQYVMAADRTHPLVASLVDAMHPAVLRMIQQTVQAAHKAGLWVGLCGELAANPLAAPILLGLGLDEVSLNPQGIPAFKQAIAQLTMAESEAIAASAMQQNSATDVREVVSAFLNRQLNNH</sequence>
<dbReference type="Proteomes" id="UP000503129">
    <property type="component" value="Chromosome"/>
</dbReference>
<dbReference type="InterPro" id="IPR008731">
    <property type="entry name" value="PTS_EIN"/>
</dbReference>
<dbReference type="InterPro" id="IPR036637">
    <property type="entry name" value="Phosphohistidine_dom_sf"/>
</dbReference>
<dbReference type="InterPro" id="IPR012844">
    <property type="entry name" value="DhaM_N"/>
</dbReference>
<evidence type="ECO:0000256" key="16">
    <source>
        <dbReference type="ARBA" id="ARBA00022723"/>
    </source>
</evidence>
<keyword evidence="16" id="KW-0479">Metal-binding</keyword>
<keyword evidence="11" id="KW-0813">Transport</keyword>
<dbReference type="Gene3D" id="3.50.30.10">
    <property type="entry name" value="Phosphohistidine domain"/>
    <property type="match status" value="1"/>
</dbReference>
<comment type="subcellular location">
    <subcellularLocation>
        <location evidence="6">Cytoplasm</location>
    </subcellularLocation>
</comment>
<dbReference type="PROSITE" id="PS51096">
    <property type="entry name" value="PTS_EIIA_TYPE_4"/>
    <property type="match status" value="1"/>
</dbReference>
<dbReference type="GO" id="GO:0009401">
    <property type="term" value="P:phosphoenolpyruvate-dependent sugar phosphotransferase system"/>
    <property type="evidence" value="ECO:0007669"/>
    <property type="project" value="UniProtKB-KW"/>
</dbReference>
<protein>
    <recommendedName>
        <fullName evidence="10">Phosphocarrier protein HPr</fullName>
        <ecNumber evidence="8">2.7.1.121</ecNumber>
        <ecNumber evidence="9">2.7.3.9</ecNumber>
    </recommendedName>
</protein>
<evidence type="ECO:0000256" key="9">
    <source>
        <dbReference type="ARBA" id="ARBA00012232"/>
    </source>
</evidence>
<dbReference type="SUPFAM" id="SSF47831">
    <property type="entry name" value="Enzyme I of the PEP:sugar phosphotransferase system HPr-binding (sub)domain"/>
    <property type="match status" value="1"/>
</dbReference>
<evidence type="ECO:0000256" key="1">
    <source>
        <dbReference type="ARBA" id="ARBA00000683"/>
    </source>
</evidence>